<name>A0A8J1MHZ9_XENLA</name>
<proteinExistence type="predicted"/>
<dbReference type="GeneID" id="121401013"/>
<feature type="compositionally biased region" description="Basic residues" evidence="1">
    <location>
        <begin position="45"/>
        <end position="54"/>
    </location>
</feature>
<gene>
    <name evidence="3" type="primary">LOC121401013</name>
</gene>
<dbReference type="Proteomes" id="UP000186698">
    <property type="component" value="Chromosome 3L"/>
</dbReference>
<dbReference type="AlphaFoldDB" id="A0A8J1MHZ9"/>
<accession>A0A8J1MHZ9</accession>
<keyword evidence="2" id="KW-1185">Reference proteome</keyword>
<feature type="region of interest" description="Disordered" evidence="1">
    <location>
        <begin position="17"/>
        <end position="61"/>
    </location>
</feature>
<reference evidence="3" key="1">
    <citation type="submission" date="2025-08" db="UniProtKB">
        <authorList>
            <consortium name="RefSeq"/>
        </authorList>
    </citation>
    <scope>IDENTIFICATION</scope>
    <source>
        <strain evidence="3">J_2021</strain>
        <tissue evidence="3">Erythrocytes</tissue>
    </source>
</reference>
<evidence type="ECO:0000256" key="1">
    <source>
        <dbReference type="SAM" id="MobiDB-lite"/>
    </source>
</evidence>
<dbReference type="OrthoDB" id="5876800at2759"/>
<organism evidence="2 3">
    <name type="scientific">Xenopus laevis</name>
    <name type="common">African clawed frog</name>
    <dbReference type="NCBI Taxonomy" id="8355"/>
    <lineage>
        <taxon>Eukaryota</taxon>
        <taxon>Metazoa</taxon>
        <taxon>Chordata</taxon>
        <taxon>Craniata</taxon>
        <taxon>Vertebrata</taxon>
        <taxon>Euteleostomi</taxon>
        <taxon>Amphibia</taxon>
        <taxon>Batrachia</taxon>
        <taxon>Anura</taxon>
        <taxon>Pipoidea</taxon>
        <taxon>Pipidae</taxon>
        <taxon>Xenopodinae</taxon>
        <taxon>Xenopus</taxon>
        <taxon>Xenopus</taxon>
    </lineage>
</organism>
<evidence type="ECO:0000313" key="3">
    <source>
        <dbReference type="RefSeq" id="XP_041441352.1"/>
    </source>
</evidence>
<dbReference type="KEGG" id="xla:121401013"/>
<protein>
    <submittedName>
        <fullName evidence="3">Lysine-specific demethylase 7A-like isoform X1</fullName>
    </submittedName>
</protein>
<dbReference type="RefSeq" id="XP_041441352.1">
    <property type="nucleotide sequence ID" value="XM_041585418.1"/>
</dbReference>
<sequence length="113" mass="13079">MKCGDRRNDILGAECKEEGNKPVKSQGIHGHCPISRPSDENPSHHPGRKVRRLRDHSTKTPSNLDILEHHKREVLKRLEMSPWEEVCVLIRPKNRSFRGFHPNNNKKNGILHN</sequence>
<evidence type="ECO:0000313" key="2">
    <source>
        <dbReference type="Proteomes" id="UP000186698"/>
    </source>
</evidence>